<feature type="coiled-coil region" evidence="6">
    <location>
        <begin position="81"/>
        <end position="115"/>
    </location>
</feature>
<dbReference type="FunFam" id="1.10.10.10:FF:000008">
    <property type="entry name" value="E2F transcription factor 1"/>
    <property type="match status" value="1"/>
</dbReference>
<dbReference type="GeneTree" id="ENSGT00940000156252"/>
<evidence type="ECO:0000259" key="8">
    <source>
        <dbReference type="SMART" id="SM01372"/>
    </source>
</evidence>
<evidence type="ECO:0000256" key="4">
    <source>
        <dbReference type="ARBA" id="ARBA00023163"/>
    </source>
</evidence>
<feature type="region of interest" description="Disordered" evidence="7">
    <location>
        <begin position="234"/>
        <end position="340"/>
    </location>
</feature>
<feature type="domain" description="E2F/DP family winged-helix DNA-binding" evidence="8">
    <location>
        <begin position="8"/>
        <end position="74"/>
    </location>
</feature>
<dbReference type="AlphaFoldDB" id="A0A8C4QHX4"/>
<dbReference type="InterPro" id="IPR036390">
    <property type="entry name" value="WH_DNA-bd_sf"/>
</dbReference>
<dbReference type="OMA" id="XLELPKE"/>
<dbReference type="GO" id="GO:0000981">
    <property type="term" value="F:DNA-binding transcription factor activity, RNA polymerase II-specific"/>
    <property type="evidence" value="ECO:0007669"/>
    <property type="project" value="TreeGrafter"/>
</dbReference>
<feature type="compositionally biased region" description="Polar residues" evidence="7">
    <location>
        <begin position="317"/>
        <end position="340"/>
    </location>
</feature>
<evidence type="ECO:0000256" key="2">
    <source>
        <dbReference type="ARBA" id="ARBA00023015"/>
    </source>
</evidence>
<dbReference type="CDD" id="cd14660">
    <property type="entry name" value="E2F_DD"/>
    <property type="match status" value="1"/>
</dbReference>
<protein>
    <recommendedName>
        <fullName evidence="8">E2F/DP family winged-helix DNA-binding domain-containing protein</fullName>
    </recommendedName>
</protein>
<dbReference type="Proteomes" id="UP000694388">
    <property type="component" value="Unplaced"/>
</dbReference>
<keyword evidence="4 5" id="KW-0804">Transcription</keyword>
<organism evidence="9 10">
    <name type="scientific">Eptatretus burgeri</name>
    <name type="common">Inshore hagfish</name>
    <dbReference type="NCBI Taxonomy" id="7764"/>
    <lineage>
        <taxon>Eukaryota</taxon>
        <taxon>Metazoa</taxon>
        <taxon>Chordata</taxon>
        <taxon>Craniata</taxon>
        <taxon>Vertebrata</taxon>
        <taxon>Cyclostomata</taxon>
        <taxon>Myxini</taxon>
        <taxon>Myxiniformes</taxon>
        <taxon>Myxinidae</taxon>
        <taxon>Eptatretinae</taxon>
        <taxon>Eptatretus</taxon>
    </lineage>
</organism>
<dbReference type="Gene3D" id="6.10.250.540">
    <property type="match status" value="1"/>
</dbReference>
<keyword evidence="5" id="KW-0539">Nucleus</keyword>
<feature type="compositionally biased region" description="Basic and acidic residues" evidence="7">
    <location>
        <begin position="235"/>
        <end position="254"/>
    </location>
</feature>
<keyword evidence="10" id="KW-1185">Reference proteome</keyword>
<accession>A0A8C4QHX4</accession>
<evidence type="ECO:0000256" key="6">
    <source>
        <dbReference type="SAM" id="Coils"/>
    </source>
</evidence>
<dbReference type="Pfam" id="PF02319">
    <property type="entry name" value="WHD_E2F_TDP"/>
    <property type="match status" value="1"/>
</dbReference>
<sequence>MASSSYNRHEKSLGLLTTRFVSLLQSAKDGVLNLKQAADTLAVRQKRRIYDITNVLEGIGLIEKKSKNSIQWKGLGPGSNSHEVSERLAALQAEIQELERQEEKLEQQRGWLQQSLKNVSEDQDNMELAYVTYEDLCSSFRGNTLLAVCGPEGTQLEVPYPEMGNMKKKIYQMHLVSVSGPISVFLVNKDTGESSPVIVPVPLTSDAAPQAESNQPSALTDSVKCEGNLRLSPVRVKDGTSENETTECKLKEYSEGGSSWRRVSPRTSASTRSQQQLPSAGFRPSEIGKETTGELCRRLEKETAKHRQGKDADPEPSEQTIKSSIISPMNPSTTFQPIRNNNTEDILDSDFFEELMSSTAFAPLLRLSPPPGNHDYHFSLDVSEGLCDLFDVPPLDL</sequence>
<dbReference type="SUPFAM" id="SSF144074">
    <property type="entry name" value="E2F-DP heterodimerization region"/>
    <property type="match status" value="1"/>
</dbReference>
<feature type="compositionally biased region" description="Basic and acidic residues" evidence="7">
    <location>
        <begin position="286"/>
        <end position="313"/>
    </location>
</feature>
<dbReference type="InterPro" id="IPR037241">
    <property type="entry name" value="E2F-DP_heterodim"/>
</dbReference>
<dbReference type="InterPro" id="IPR036388">
    <property type="entry name" value="WH-like_DNA-bd_sf"/>
</dbReference>
<evidence type="ECO:0000313" key="9">
    <source>
        <dbReference type="Ensembl" id="ENSEBUP00000015200.1"/>
    </source>
</evidence>
<dbReference type="PANTHER" id="PTHR12081:SF18">
    <property type="entry name" value="TRANSCRIPTION FACTOR E2F2-RELATED"/>
    <property type="match status" value="1"/>
</dbReference>
<dbReference type="Ensembl" id="ENSEBUT00000015794.1">
    <property type="protein sequence ID" value="ENSEBUP00000015218.1"/>
    <property type="gene ID" value="ENSEBUG00000009575.1"/>
</dbReference>
<dbReference type="GO" id="GO:0090575">
    <property type="term" value="C:RNA polymerase II transcription regulator complex"/>
    <property type="evidence" value="ECO:0007669"/>
    <property type="project" value="TreeGrafter"/>
</dbReference>
<keyword evidence="3 5" id="KW-0238">DNA-binding</keyword>
<reference evidence="9" key="1">
    <citation type="submission" date="2025-05" db="UniProtKB">
        <authorList>
            <consortium name="Ensembl"/>
        </authorList>
    </citation>
    <scope>IDENTIFICATION</scope>
</reference>
<evidence type="ECO:0000256" key="1">
    <source>
        <dbReference type="ARBA" id="ARBA00010940"/>
    </source>
</evidence>
<comment type="subcellular location">
    <subcellularLocation>
        <location evidence="5">Nucleus</location>
    </subcellularLocation>
</comment>
<dbReference type="Gene3D" id="1.10.10.10">
    <property type="entry name" value="Winged helix-like DNA-binding domain superfamily/Winged helix DNA-binding domain"/>
    <property type="match status" value="1"/>
</dbReference>
<keyword evidence="6" id="KW-0175">Coiled coil</keyword>
<evidence type="ECO:0000256" key="3">
    <source>
        <dbReference type="ARBA" id="ARBA00023125"/>
    </source>
</evidence>
<feature type="compositionally biased region" description="Polar residues" evidence="7">
    <location>
        <begin position="265"/>
        <end position="278"/>
    </location>
</feature>
<evidence type="ECO:0000313" key="10">
    <source>
        <dbReference type="Proteomes" id="UP000694388"/>
    </source>
</evidence>
<dbReference type="Ensembl" id="ENSEBUT00000015776.1">
    <property type="protein sequence ID" value="ENSEBUP00000015200.1"/>
    <property type="gene ID" value="ENSEBUG00000009575.1"/>
</dbReference>
<evidence type="ECO:0000256" key="7">
    <source>
        <dbReference type="SAM" id="MobiDB-lite"/>
    </source>
</evidence>
<keyword evidence="2 5" id="KW-0805">Transcription regulation</keyword>
<name>A0A8C4QHX4_EPTBU</name>
<dbReference type="SMART" id="SM01372">
    <property type="entry name" value="E2F_TDP"/>
    <property type="match status" value="1"/>
</dbReference>
<dbReference type="Pfam" id="PF16421">
    <property type="entry name" value="E2F_CC-MB"/>
    <property type="match status" value="1"/>
</dbReference>
<dbReference type="GO" id="GO:0000978">
    <property type="term" value="F:RNA polymerase II cis-regulatory region sequence-specific DNA binding"/>
    <property type="evidence" value="ECO:0007669"/>
    <property type="project" value="InterPro"/>
</dbReference>
<dbReference type="SUPFAM" id="SSF46785">
    <property type="entry name" value="Winged helix' DNA-binding domain"/>
    <property type="match status" value="1"/>
</dbReference>
<dbReference type="PANTHER" id="PTHR12081">
    <property type="entry name" value="TRANSCRIPTION FACTOR E2F"/>
    <property type="match status" value="1"/>
</dbReference>
<dbReference type="InterPro" id="IPR003316">
    <property type="entry name" value="E2F_WHTH_DNA-bd_dom"/>
</dbReference>
<comment type="similarity">
    <text evidence="1 5">Belongs to the E2F/DP family.</text>
</comment>
<dbReference type="InterPro" id="IPR032198">
    <property type="entry name" value="E2F_CC-MB"/>
</dbReference>
<dbReference type="GO" id="GO:0046983">
    <property type="term" value="F:protein dimerization activity"/>
    <property type="evidence" value="ECO:0007669"/>
    <property type="project" value="InterPro"/>
</dbReference>
<proteinExistence type="inferred from homology"/>
<dbReference type="InterPro" id="IPR015633">
    <property type="entry name" value="E2F"/>
</dbReference>
<evidence type="ECO:0000256" key="5">
    <source>
        <dbReference type="RuleBase" id="RU003796"/>
    </source>
</evidence>